<proteinExistence type="predicted"/>
<evidence type="ECO:0000313" key="1">
    <source>
        <dbReference type="EMBL" id="JAH11655.1"/>
    </source>
</evidence>
<sequence>MDSCHRYCIPTLGSKMTVIF</sequence>
<accession>A0A0E9Q5N3</accession>
<dbReference type="EMBL" id="GBXM01107868">
    <property type="protein sequence ID" value="JAH00709.1"/>
    <property type="molecule type" value="Transcribed_RNA"/>
</dbReference>
<dbReference type="AlphaFoldDB" id="A0A0E9Q5N3"/>
<reference evidence="1" key="2">
    <citation type="journal article" date="2015" name="Fish Shellfish Immunol.">
        <title>Early steps in the European eel (Anguilla anguilla)-Vibrio vulnificus interaction in the gills: Role of the RtxA13 toxin.</title>
        <authorList>
            <person name="Callol A."/>
            <person name="Pajuelo D."/>
            <person name="Ebbesson L."/>
            <person name="Teles M."/>
            <person name="MacKenzie S."/>
            <person name="Amaro C."/>
        </authorList>
    </citation>
    <scope>NUCLEOTIDE SEQUENCE</scope>
</reference>
<name>A0A0E9Q5N3_ANGAN</name>
<reference evidence="1" key="1">
    <citation type="submission" date="2014-11" db="EMBL/GenBank/DDBJ databases">
        <authorList>
            <person name="Amaro Gonzalez C."/>
        </authorList>
    </citation>
    <scope>NUCLEOTIDE SEQUENCE</scope>
</reference>
<organism evidence="1">
    <name type="scientific">Anguilla anguilla</name>
    <name type="common">European freshwater eel</name>
    <name type="synonym">Muraena anguilla</name>
    <dbReference type="NCBI Taxonomy" id="7936"/>
    <lineage>
        <taxon>Eukaryota</taxon>
        <taxon>Metazoa</taxon>
        <taxon>Chordata</taxon>
        <taxon>Craniata</taxon>
        <taxon>Vertebrata</taxon>
        <taxon>Euteleostomi</taxon>
        <taxon>Actinopterygii</taxon>
        <taxon>Neopterygii</taxon>
        <taxon>Teleostei</taxon>
        <taxon>Anguilliformes</taxon>
        <taxon>Anguillidae</taxon>
        <taxon>Anguilla</taxon>
    </lineage>
</organism>
<protein>
    <submittedName>
        <fullName evidence="1">Uncharacterized protein</fullName>
    </submittedName>
</protein>
<dbReference type="EMBL" id="GBXM01096922">
    <property type="protein sequence ID" value="JAH11655.1"/>
    <property type="molecule type" value="Transcribed_RNA"/>
</dbReference>